<dbReference type="InterPro" id="IPR049041">
    <property type="entry name" value="RalBP1-like_Ral-bd"/>
</dbReference>
<feature type="region of interest" description="Disordered" evidence="3">
    <location>
        <begin position="605"/>
        <end position="629"/>
    </location>
</feature>
<feature type="compositionally biased region" description="Basic and acidic residues" evidence="3">
    <location>
        <begin position="469"/>
        <end position="480"/>
    </location>
</feature>
<evidence type="ECO:0000259" key="4">
    <source>
        <dbReference type="PROSITE" id="PS50238"/>
    </source>
</evidence>
<sequence>MSKFEEASTLKNNKKKVEGFIRLIADLPTCNRLLLSWMIVHMTHVIDLAKENKMSLQNVSIVLSPTMQISHRVLNVLFSNVTVLFGDVLLRKYVPPLKPAHSKWTLELPDAPSALEEELAKQESLLNQLHADLNSGRKDPVIEEQLWEVQRVVTQLKRKIKMAKKNVEMGERRRTNVDSKRLSTASIPSLSAPEELQLDLRPAPNTNSVNTTTVVAVVEKLPEGTADVKPESSQEPKKGVKFAESTKKNRAPQIGELKKLEGEKAADKEKDEEIEKKEIKDEKETEIPQEAVTVPSVLEKEVSSIDEVDEAKKVGDVKDEPIKETEVSERSVDAVEEILPEKDEKVDEISQKANVEENAVQKDEFLSAKEEDVSNKETKQADQRTVPISEIKTDVKQEDTSSLTKEEVIEEVQQIDEKAIKVEDRPDPGKTDSSTTVVETQIKYTKVEVETRPKSTKVEVETQPNSTKVEVESQPKSTKVEYEYRKAPNPPFMSTALLQPMKAEIPKPKRAEEDIEALRENIRKSEELRVLEEELLGEKAAKVEKDLEDLPDNVDIDQMLEEEYALKLEEEELLAIGDELRQKIATERSEMERLNQEIQELQYLRQDSDLEDLSTSSSSSDESEDEDDLQDLVSQLIQENEELEMNNADLCQKIHEERMICLSVKLQIRLLQQKQLESSYG</sequence>
<evidence type="ECO:0000256" key="2">
    <source>
        <dbReference type="SAM" id="Coils"/>
    </source>
</evidence>
<feature type="compositionally biased region" description="Basic and acidic residues" evidence="3">
    <location>
        <begin position="391"/>
        <end position="406"/>
    </location>
</feature>
<dbReference type="Pfam" id="PF00620">
    <property type="entry name" value="RhoGAP"/>
    <property type="match status" value="1"/>
</dbReference>
<dbReference type="Pfam" id="PF20924">
    <property type="entry name" value="RLIP76_Ral-bd"/>
    <property type="match status" value="1"/>
</dbReference>
<feature type="compositionally biased region" description="Basic and acidic residues" evidence="3">
    <location>
        <begin position="338"/>
        <end position="350"/>
    </location>
</feature>
<feature type="compositionally biased region" description="Basic and acidic residues" evidence="3">
    <location>
        <begin position="256"/>
        <end position="286"/>
    </location>
</feature>
<feature type="region of interest" description="Disordered" evidence="3">
    <location>
        <begin position="450"/>
        <end position="480"/>
    </location>
</feature>
<dbReference type="PROSITE" id="PS50238">
    <property type="entry name" value="RHOGAP"/>
    <property type="match status" value="1"/>
</dbReference>
<keyword evidence="2" id="KW-0175">Coiled coil</keyword>
<feature type="region of interest" description="Disordered" evidence="3">
    <location>
        <begin position="225"/>
        <end position="288"/>
    </location>
</feature>
<name>A0A0B7AJG9_9EUPU</name>
<evidence type="ECO:0000256" key="1">
    <source>
        <dbReference type="ARBA" id="ARBA00022468"/>
    </source>
</evidence>
<protein>
    <recommendedName>
        <fullName evidence="4">Rho-GAP domain-containing protein</fullName>
    </recommendedName>
</protein>
<accession>A0A0B7AJG9</accession>
<dbReference type="EMBL" id="HACG01033200">
    <property type="protein sequence ID" value="CEK80065.1"/>
    <property type="molecule type" value="Transcribed_RNA"/>
</dbReference>
<dbReference type="InterPro" id="IPR000198">
    <property type="entry name" value="RhoGAP_dom"/>
</dbReference>
<dbReference type="GO" id="GO:0031267">
    <property type="term" value="F:small GTPase binding"/>
    <property type="evidence" value="ECO:0007669"/>
    <property type="project" value="InterPro"/>
</dbReference>
<dbReference type="Gene3D" id="1.20.58.90">
    <property type="match status" value="1"/>
</dbReference>
<dbReference type="PANTHER" id="PTHR12783">
    <property type="entry name" value="RALA BINDING PROTEIN 1 RALBP1"/>
    <property type="match status" value="1"/>
</dbReference>
<dbReference type="InterPro" id="IPR039767">
    <property type="entry name" value="RALBP1"/>
</dbReference>
<dbReference type="InterPro" id="IPR008936">
    <property type="entry name" value="Rho_GTPase_activation_prot"/>
</dbReference>
<feature type="compositionally biased region" description="Basic and acidic residues" evidence="3">
    <location>
        <begin position="418"/>
        <end position="430"/>
    </location>
</feature>
<dbReference type="GO" id="GO:0007264">
    <property type="term" value="P:small GTPase-mediated signal transduction"/>
    <property type="evidence" value="ECO:0007669"/>
    <property type="project" value="InterPro"/>
</dbReference>
<evidence type="ECO:0000313" key="5">
    <source>
        <dbReference type="EMBL" id="CEK80065.1"/>
    </source>
</evidence>
<feature type="compositionally biased region" description="Basic and acidic residues" evidence="3">
    <location>
        <begin position="359"/>
        <end position="382"/>
    </location>
</feature>
<proteinExistence type="predicted"/>
<evidence type="ECO:0000256" key="3">
    <source>
        <dbReference type="SAM" id="MobiDB-lite"/>
    </source>
</evidence>
<dbReference type="AlphaFoldDB" id="A0A0B7AJG9"/>
<feature type="region of interest" description="Disordered" evidence="3">
    <location>
        <begin position="418"/>
        <end position="437"/>
    </location>
</feature>
<feature type="coiled-coil region" evidence="2">
    <location>
        <begin position="508"/>
        <end position="535"/>
    </location>
</feature>
<organism evidence="5">
    <name type="scientific">Arion vulgaris</name>
    <dbReference type="NCBI Taxonomy" id="1028688"/>
    <lineage>
        <taxon>Eukaryota</taxon>
        <taxon>Metazoa</taxon>
        <taxon>Spiralia</taxon>
        <taxon>Lophotrochozoa</taxon>
        <taxon>Mollusca</taxon>
        <taxon>Gastropoda</taxon>
        <taxon>Heterobranchia</taxon>
        <taxon>Euthyneura</taxon>
        <taxon>Panpulmonata</taxon>
        <taxon>Eupulmonata</taxon>
        <taxon>Stylommatophora</taxon>
        <taxon>Helicina</taxon>
        <taxon>Arionoidea</taxon>
        <taxon>Arionidae</taxon>
        <taxon>Arion</taxon>
    </lineage>
</organism>
<dbReference type="SUPFAM" id="SSF48350">
    <property type="entry name" value="GTPase activation domain, GAP"/>
    <property type="match status" value="1"/>
</dbReference>
<dbReference type="Gene3D" id="1.10.555.10">
    <property type="entry name" value="Rho GTPase activation protein"/>
    <property type="match status" value="1"/>
</dbReference>
<dbReference type="PANTHER" id="PTHR12783:SF5">
    <property type="entry name" value="RALA-BINDING PROTEIN 1"/>
    <property type="match status" value="1"/>
</dbReference>
<reference evidence="5" key="1">
    <citation type="submission" date="2014-12" db="EMBL/GenBank/DDBJ databases">
        <title>Insight into the proteome of Arion vulgaris.</title>
        <authorList>
            <person name="Aradska J."/>
            <person name="Bulat T."/>
            <person name="Smidak R."/>
            <person name="Sarate P."/>
            <person name="Gangsoo J."/>
            <person name="Sialana F."/>
            <person name="Bilban M."/>
            <person name="Lubec G."/>
        </authorList>
    </citation>
    <scope>NUCLEOTIDE SEQUENCE</scope>
    <source>
        <tissue evidence="5">Skin</tissue>
    </source>
</reference>
<feature type="compositionally biased region" description="Basic and acidic residues" evidence="3">
    <location>
        <begin position="450"/>
        <end position="460"/>
    </location>
</feature>
<feature type="region of interest" description="Disordered" evidence="3">
    <location>
        <begin position="338"/>
        <end position="406"/>
    </location>
</feature>
<feature type="compositionally biased region" description="Basic and acidic residues" evidence="3">
    <location>
        <begin position="225"/>
        <end position="238"/>
    </location>
</feature>
<dbReference type="GO" id="GO:0005096">
    <property type="term" value="F:GTPase activator activity"/>
    <property type="evidence" value="ECO:0007669"/>
    <property type="project" value="UniProtKB-KW"/>
</dbReference>
<gene>
    <name evidence="5" type="primary">ORF118933</name>
</gene>
<keyword evidence="1" id="KW-0343">GTPase activation</keyword>
<feature type="domain" description="Rho-GAP" evidence="4">
    <location>
        <begin position="1"/>
        <end position="97"/>
    </location>
</feature>